<sequence length="142" mass="15505">MRLANQHLMRVAAVLALAAASASVSTSAFAQSAEYRRGYEDGYAAGLRAGGGDRGDRGRGQGWGRVRVEEAQYGARRGMCDARQAVRREVERNGAVLAGNHLCGDPAYNEEKRLTVVYRCGDDAPLRVVAREHETLRLACRR</sequence>
<keyword evidence="3" id="KW-1185">Reference proteome</keyword>
<proteinExistence type="predicted"/>
<dbReference type="Proteomes" id="UP001596050">
    <property type="component" value="Unassembled WGS sequence"/>
</dbReference>
<reference evidence="3" key="1">
    <citation type="journal article" date="2019" name="Int. J. Syst. Evol. Microbiol.">
        <title>The Global Catalogue of Microorganisms (GCM) 10K type strain sequencing project: providing services to taxonomists for standard genome sequencing and annotation.</title>
        <authorList>
            <consortium name="The Broad Institute Genomics Platform"/>
            <consortium name="The Broad Institute Genome Sequencing Center for Infectious Disease"/>
            <person name="Wu L."/>
            <person name="Ma J."/>
        </authorList>
    </citation>
    <scope>NUCLEOTIDE SEQUENCE [LARGE SCALE GENOMIC DNA]</scope>
    <source>
        <strain evidence="3">KACC 12649</strain>
    </source>
</reference>
<name>A0ABW0L5Z2_9BURK</name>
<evidence type="ECO:0000313" key="3">
    <source>
        <dbReference type="Proteomes" id="UP001596050"/>
    </source>
</evidence>
<feature type="chain" id="PRO_5045614071" evidence="1">
    <location>
        <begin position="31"/>
        <end position="142"/>
    </location>
</feature>
<feature type="signal peptide" evidence="1">
    <location>
        <begin position="1"/>
        <end position="30"/>
    </location>
</feature>
<dbReference type="EMBL" id="JBHSMU010000015">
    <property type="protein sequence ID" value="MFC5461160.1"/>
    <property type="molecule type" value="Genomic_DNA"/>
</dbReference>
<protein>
    <submittedName>
        <fullName evidence="2">Uncharacterized protein</fullName>
    </submittedName>
</protein>
<dbReference type="RefSeq" id="WP_379784599.1">
    <property type="nucleotide sequence ID" value="NZ_JBHSMU010000015.1"/>
</dbReference>
<organism evidence="2 3">
    <name type="scientific">Massilia niabensis</name>
    <dbReference type="NCBI Taxonomy" id="544910"/>
    <lineage>
        <taxon>Bacteria</taxon>
        <taxon>Pseudomonadati</taxon>
        <taxon>Pseudomonadota</taxon>
        <taxon>Betaproteobacteria</taxon>
        <taxon>Burkholderiales</taxon>
        <taxon>Oxalobacteraceae</taxon>
        <taxon>Telluria group</taxon>
        <taxon>Massilia</taxon>
    </lineage>
</organism>
<comment type="caution">
    <text evidence="2">The sequence shown here is derived from an EMBL/GenBank/DDBJ whole genome shotgun (WGS) entry which is preliminary data.</text>
</comment>
<keyword evidence="1" id="KW-0732">Signal</keyword>
<gene>
    <name evidence="2" type="ORF">ACFPN5_15215</name>
</gene>
<evidence type="ECO:0000313" key="2">
    <source>
        <dbReference type="EMBL" id="MFC5461160.1"/>
    </source>
</evidence>
<accession>A0ABW0L5Z2</accession>
<evidence type="ECO:0000256" key="1">
    <source>
        <dbReference type="SAM" id="SignalP"/>
    </source>
</evidence>